<dbReference type="OrthoDB" id="5518345at2759"/>
<dbReference type="SUPFAM" id="SSF54897">
    <property type="entry name" value="Protease propeptides/inhibitors"/>
    <property type="match status" value="1"/>
</dbReference>
<proteinExistence type="predicted"/>
<protein>
    <submittedName>
        <fullName evidence="1">Uncharacterized protein</fullName>
    </submittedName>
</protein>
<sequence>MSGSYIIKFKKEVSDEEADKFYSEISKQGGKVEEKQHGSSFLPRATAVLPESFAQQLNTSLKAGDHDMIEYIEPNGEVKVSPLPGNLPNTFKEE</sequence>
<evidence type="ECO:0000313" key="1">
    <source>
        <dbReference type="EMBL" id="GHJ85016.1"/>
    </source>
</evidence>
<gene>
    <name evidence="1" type="ORF">NliqN6_1418</name>
</gene>
<dbReference type="Proteomes" id="UP000620104">
    <property type="component" value="Unassembled WGS sequence"/>
</dbReference>
<dbReference type="EMBL" id="BLZA01000010">
    <property type="protein sequence ID" value="GHJ85016.1"/>
    <property type="molecule type" value="Genomic_DNA"/>
</dbReference>
<dbReference type="InterPro" id="IPR037045">
    <property type="entry name" value="S8pro/Inhibitor_I9_sf"/>
</dbReference>
<dbReference type="Gene3D" id="3.30.70.80">
    <property type="entry name" value="Peptidase S8 propeptide/proteinase inhibitor I9"/>
    <property type="match status" value="1"/>
</dbReference>
<keyword evidence="2" id="KW-1185">Reference proteome</keyword>
<organism evidence="1 2">
    <name type="scientific">Naganishia liquefaciens</name>
    <dbReference type="NCBI Taxonomy" id="104408"/>
    <lineage>
        <taxon>Eukaryota</taxon>
        <taxon>Fungi</taxon>
        <taxon>Dikarya</taxon>
        <taxon>Basidiomycota</taxon>
        <taxon>Agaricomycotina</taxon>
        <taxon>Tremellomycetes</taxon>
        <taxon>Filobasidiales</taxon>
        <taxon>Filobasidiaceae</taxon>
        <taxon>Naganishia</taxon>
    </lineage>
</organism>
<reference evidence="1" key="1">
    <citation type="submission" date="2020-07" db="EMBL/GenBank/DDBJ databases">
        <title>Draft Genome Sequence of a Deep-Sea Yeast, Naganishia (Cryptococcus) liquefaciens strain N6.</title>
        <authorList>
            <person name="Han Y.W."/>
            <person name="Kajitani R."/>
            <person name="Morimoto H."/>
            <person name="Parhat M."/>
            <person name="Tsubouchi H."/>
            <person name="Bakenova O."/>
            <person name="Ogata M."/>
            <person name="Argunhan B."/>
            <person name="Aoki R."/>
            <person name="Kajiwara S."/>
            <person name="Itoh T."/>
            <person name="Iwasaki H."/>
        </authorList>
    </citation>
    <scope>NUCLEOTIDE SEQUENCE</scope>
    <source>
        <strain evidence="1">N6</strain>
    </source>
</reference>
<dbReference type="AlphaFoldDB" id="A0A8H3YES3"/>
<accession>A0A8H3YES3</accession>
<comment type="caution">
    <text evidence="1">The sequence shown here is derived from an EMBL/GenBank/DDBJ whole genome shotgun (WGS) entry which is preliminary data.</text>
</comment>
<evidence type="ECO:0000313" key="2">
    <source>
        <dbReference type="Proteomes" id="UP000620104"/>
    </source>
</evidence>
<name>A0A8H3YES3_9TREE</name>